<evidence type="ECO:0000256" key="1">
    <source>
        <dbReference type="SAM" id="Phobius"/>
    </source>
</evidence>
<evidence type="ECO:0000313" key="2">
    <source>
        <dbReference type="EMBL" id="WGX74559.1"/>
    </source>
</evidence>
<feature type="transmembrane region" description="Helical" evidence="1">
    <location>
        <begin position="95"/>
        <end position="119"/>
    </location>
</feature>
<feature type="transmembrane region" description="Helical" evidence="1">
    <location>
        <begin position="70"/>
        <end position="89"/>
    </location>
</feature>
<feature type="transmembrane region" description="Helical" evidence="1">
    <location>
        <begin position="126"/>
        <end position="144"/>
    </location>
</feature>
<protein>
    <submittedName>
        <fullName evidence="2">DMT family transporter</fullName>
    </submittedName>
</protein>
<keyword evidence="1" id="KW-0812">Transmembrane</keyword>
<dbReference type="EMBL" id="CP124685">
    <property type="protein sequence ID" value="WGX74559.1"/>
    <property type="molecule type" value="Genomic_DNA"/>
</dbReference>
<dbReference type="InterPro" id="IPR006750">
    <property type="entry name" value="YdcZ"/>
</dbReference>
<dbReference type="Pfam" id="PF04657">
    <property type="entry name" value="DMT_YdcZ"/>
    <property type="match status" value="1"/>
</dbReference>
<keyword evidence="1" id="KW-1133">Transmembrane helix</keyword>
<keyword evidence="3" id="KW-1185">Reference proteome</keyword>
<evidence type="ECO:0000313" key="3">
    <source>
        <dbReference type="Proteomes" id="UP001239169"/>
    </source>
</evidence>
<dbReference type="PANTHER" id="PTHR34821:SF2">
    <property type="entry name" value="INNER MEMBRANE PROTEIN YDCZ"/>
    <property type="match status" value="1"/>
</dbReference>
<organism evidence="2 3">
    <name type="scientific">Paraclostridium bifermentans</name>
    <name type="common">Clostridium bifermentans</name>
    <dbReference type="NCBI Taxonomy" id="1490"/>
    <lineage>
        <taxon>Bacteria</taxon>
        <taxon>Bacillati</taxon>
        <taxon>Bacillota</taxon>
        <taxon>Clostridia</taxon>
        <taxon>Peptostreptococcales</taxon>
        <taxon>Peptostreptococcaceae</taxon>
        <taxon>Paraclostridium</taxon>
    </lineage>
</organism>
<dbReference type="PANTHER" id="PTHR34821">
    <property type="entry name" value="INNER MEMBRANE PROTEIN YDCZ"/>
    <property type="match status" value="1"/>
</dbReference>
<reference evidence="2 3" key="1">
    <citation type="submission" date="2023-04" db="EMBL/GenBank/DDBJ databases">
        <title>Bacteria Genome Submission.</title>
        <authorList>
            <person name="Isaac P."/>
        </authorList>
    </citation>
    <scope>NUCLEOTIDE SEQUENCE [LARGE SCALE GENOMIC DNA]</scope>
    <source>
        <strain evidence="2 3">SampleS7P1</strain>
    </source>
</reference>
<feature type="transmembrane region" description="Helical" evidence="1">
    <location>
        <begin position="37"/>
        <end position="58"/>
    </location>
</feature>
<gene>
    <name evidence="2" type="ORF">QJS64_10145</name>
</gene>
<dbReference type="Proteomes" id="UP001239169">
    <property type="component" value="Chromosome"/>
</dbReference>
<accession>A0ABY8QZ35</accession>
<keyword evidence="1" id="KW-0472">Membrane</keyword>
<proteinExistence type="predicted"/>
<name>A0ABY8QZ35_PARBF</name>
<sequence>MSQLIKLVSIIFAILAGGSTALEAFINGELGKSTSAVTATFISLVVGSVFFLINMILTGEIKTFLATEGISPKLLLGGIFGGCIIYFTVKAMDGIGLSSTLTIIVVSQILIGFFIDVVVLKEQTMYLYKYVGAILLFIGTFFIVS</sequence>